<gene>
    <name evidence="1" type="ordered locus">ASA_2946</name>
</gene>
<sequence>MRPTLPKPEEDHSAHPDCAAISRGYAYTQGGQSPATAYAWSPFLAPVCQYRHRQQKKIPLPGSTFAKRLTFKRRLKGSTPPPDLPFCKRGEPRFLLPLIPEKNSSICF</sequence>
<protein>
    <submittedName>
        <fullName evidence="1">Uncharacterized protein</fullName>
    </submittedName>
</protein>
<dbReference type="KEGG" id="asa:ASA_2946"/>
<dbReference type="AlphaFoldDB" id="A4SPX8"/>
<evidence type="ECO:0000313" key="2">
    <source>
        <dbReference type="Proteomes" id="UP000000225"/>
    </source>
</evidence>
<dbReference type="HOGENOM" id="CLU_2191375_0_0_6"/>
<dbReference type="EMBL" id="CP000644">
    <property type="protein sequence ID" value="ABO90950.1"/>
    <property type="molecule type" value="Genomic_DNA"/>
</dbReference>
<organism evidence="1 2">
    <name type="scientific">Aeromonas salmonicida (strain A449)</name>
    <dbReference type="NCBI Taxonomy" id="382245"/>
    <lineage>
        <taxon>Bacteria</taxon>
        <taxon>Pseudomonadati</taxon>
        <taxon>Pseudomonadota</taxon>
        <taxon>Gammaproteobacteria</taxon>
        <taxon>Aeromonadales</taxon>
        <taxon>Aeromonadaceae</taxon>
        <taxon>Aeromonas</taxon>
    </lineage>
</organism>
<proteinExistence type="predicted"/>
<dbReference type="Proteomes" id="UP000000225">
    <property type="component" value="Chromosome"/>
</dbReference>
<name>A4SPX8_AERS4</name>
<reference evidence="2" key="1">
    <citation type="journal article" date="2008" name="BMC Genomics">
        <title>The genome of Aeromonas salmonicida subsp. salmonicida A449: insights into the evolution of a fish pathogen.</title>
        <authorList>
            <person name="Reith M.E."/>
            <person name="Singh R.K."/>
            <person name="Curtis B."/>
            <person name="Boyd J.M."/>
            <person name="Bouevitch A."/>
            <person name="Kimball J."/>
            <person name="Munholland J."/>
            <person name="Murphy C."/>
            <person name="Sarty D."/>
            <person name="Williams J."/>
            <person name="Nash J.H."/>
            <person name="Johnson S.C."/>
            <person name="Brown L.L."/>
        </authorList>
    </citation>
    <scope>NUCLEOTIDE SEQUENCE [LARGE SCALE GENOMIC DNA]</scope>
    <source>
        <strain evidence="2">A449</strain>
    </source>
</reference>
<accession>A4SPX8</accession>
<evidence type="ECO:0000313" key="1">
    <source>
        <dbReference type="EMBL" id="ABO90950.1"/>
    </source>
</evidence>